<dbReference type="AlphaFoldDB" id="A0A162J7V1"/>
<dbReference type="RefSeq" id="WP_062680837.1">
    <property type="nucleotide sequence ID" value="NZ_LVEA01000001.1"/>
</dbReference>
<gene>
    <name evidence="1" type="ORF">A2J07_00745</name>
</gene>
<evidence type="ECO:0000313" key="2">
    <source>
        <dbReference type="Proteomes" id="UP000075816"/>
    </source>
</evidence>
<evidence type="ECO:0000313" key="1">
    <source>
        <dbReference type="EMBL" id="KYL05296.1"/>
    </source>
</evidence>
<comment type="caution">
    <text evidence="1">The sequence shown here is derived from an EMBL/GenBank/DDBJ whole genome shotgun (WGS) entry which is preliminary data.</text>
</comment>
<protein>
    <submittedName>
        <fullName evidence="1">Uncharacterized protein</fullName>
    </submittedName>
</protein>
<proteinExistence type="predicted"/>
<dbReference type="Proteomes" id="UP000075816">
    <property type="component" value="Unassembled WGS sequence"/>
</dbReference>
<reference evidence="1 2" key="1">
    <citation type="submission" date="2016-03" db="EMBL/GenBank/DDBJ databases">
        <title>Comparative genomics of human isolates of Fusobacterium necrophorum.</title>
        <authorList>
            <person name="Jensen A."/>
            <person name="Bank S."/>
            <person name="Andersen P.S."/>
            <person name="Kristensen L.H."/>
            <person name="Prag J."/>
        </authorList>
    </citation>
    <scope>NUCLEOTIDE SEQUENCE [LARGE SCALE GENOMIC DNA]</scope>
    <source>
        <strain evidence="1 2">LS_1264</strain>
    </source>
</reference>
<sequence>MKNEIKGFGNVVGLAKAIKDVNFYLNTGNQENEKFPELEKDLLDKLALNGVFNPKKAVLMRHLYKENKTETKEYEALVTEKENTTKQFMIGIGNDLQSWIKTEIGEGKKLLLVSREKILSKRGNIVNKMDMNYTPLELQFFDNPLKDKESSSVYVVQATTDIADVTKQKMIKLGVGSICYDHRKKQYVTHQWIFTYDVVEELISAETASKLENELDEMESIL</sequence>
<name>A0A162J7V1_9FUSO</name>
<organism evidence="1 2">
    <name type="scientific">Fusobacterium necrophorum subsp. funduliforme</name>
    <dbReference type="NCBI Taxonomy" id="143387"/>
    <lineage>
        <taxon>Bacteria</taxon>
        <taxon>Fusobacteriati</taxon>
        <taxon>Fusobacteriota</taxon>
        <taxon>Fusobacteriia</taxon>
        <taxon>Fusobacteriales</taxon>
        <taxon>Fusobacteriaceae</taxon>
        <taxon>Fusobacterium</taxon>
    </lineage>
</organism>
<accession>A0A162J7V1</accession>
<dbReference type="EMBL" id="LVEA01000001">
    <property type="protein sequence ID" value="KYL05296.1"/>
    <property type="molecule type" value="Genomic_DNA"/>
</dbReference>